<reference evidence="11 12" key="1">
    <citation type="journal article" date="2016" name="Nat. Commun.">
        <title>Extremotolerant tardigrade genome and improved radiotolerance of human cultured cells by tardigrade-unique protein.</title>
        <authorList>
            <person name="Hashimoto T."/>
            <person name="Horikawa D.D."/>
            <person name="Saito Y."/>
            <person name="Kuwahara H."/>
            <person name="Kozuka-Hata H."/>
            <person name="Shin-I T."/>
            <person name="Minakuchi Y."/>
            <person name="Ohishi K."/>
            <person name="Motoyama A."/>
            <person name="Aizu T."/>
            <person name="Enomoto A."/>
            <person name="Kondo K."/>
            <person name="Tanaka S."/>
            <person name="Hara Y."/>
            <person name="Koshikawa S."/>
            <person name="Sagara H."/>
            <person name="Miura T."/>
            <person name="Yokobori S."/>
            <person name="Miyagawa K."/>
            <person name="Suzuki Y."/>
            <person name="Kubo T."/>
            <person name="Oyama M."/>
            <person name="Kohara Y."/>
            <person name="Fujiyama A."/>
            <person name="Arakawa K."/>
            <person name="Katayama T."/>
            <person name="Toyoda A."/>
            <person name="Kunieda T."/>
        </authorList>
    </citation>
    <scope>NUCLEOTIDE SEQUENCE [LARGE SCALE GENOMIC DNA]</scope>
    <source>
        <strain evidence="11 12">YOKOZUNA-1</strain>
    </source>
</reference>
<dbReference type="InterPro" id="IPR002130">
    <property type="entry name" value="Cyclophilin-type_PPIase_dom"/>
</dbReference>
<gene>
    <name evidence="11" type="primary">RvY_10923</name>
    <name evidence="11" type="synonym">RvY_10923.1</name>
    <name evidence="11" type="ORF">RvY_10923-1</name>
</gene>
<feature type="region of interest" description="Disordered" evidence="8">
    <location>
        <begin position="109"/>
        <end position="139"/>
    </location>
</feature>
<dbReference type="GO" id="GO:0003723">
    <property type="term" value="F:RNA binding"/>
    <property type="evidence" value="ECO:0007669"/>
    <property type="project" value="UniProtKB-UniRule"/>
</dbReference>
<dbReference type="Pfam" id="PF00076">
    <property type="entry name" value="RRM_1"/>
    <property type="match status" value="1"/>
</dbReference>
<evidence type="ECO:0000256" key="6">
    <source>
        <dbReference type="ARBA" id="ARBA00049785"/>
    </source>
</evidence>
<dbReference type="InterPro" id="IPR000504">
    <property type="entry name" value="RRM_dom"/>
</dbReference>
<evidence type="ECO:0000256" key="7">
    <source>
        <dbReference type="PROSITE-ProRule" id="PRU00176"/>
    </source>
</evidence>
<feature type="compositionally biased region" description="Low complexity" evidence="8">
    <location>
        <begin position="120"/>
        <end position="132"/>
    </location>
</feature>
<dbReference type="GO" id="GO:0003755">
    <property type="term" value="F:peptidyl-prolyl cis-trans isomerase activity"/>
    <property type="evidence" value="ECO:0007669"/>
    <property type="project" value="UniProtKB-KW"/>
</dbReference>
<dbReference type="PRINTS" id="PR00153">
    <property type="entry name" value="CSAPPISMRASE"/>
</dbReference>
<protein>
    <recommendedName>
        <fullName evidence="2">peptidylprolyl isomerase</fullName>
        <ecNumber evidence="2">5.2.1.8</ecNumber>
    </recommendedName>
    <alternativeName>
        <fullName evidence="6">Cyclophilin E</fullName>
    </alternativeName>
</protein>
<dbReference type="InterPro" id="IPR035979">
    <property type="entry name" value="RBD_domain_sf"/>
</dbReference>
<evidence type="ECO:0000256" key="2">
    <source>
        <dbReference type="ARBA" id="ARBA00013194"/>
    </source>
</evidence>
<sequence length="356" mass="39223">MTAHKRTLYVGGLNEEVDEKFLHAAFIPFGPIVNVEIPIDFKNNKHKGFGFVEFEGAEDAAAAIDNMDEAELYGRTIRVNMAKPQRLKEGYNKPVWSDDQWLREHAGATLQSSENTTGSAVPAPATEAVTPEATKRPTEGIDEGTVAKKAKSTNPQVFLDIKISNREAGRIVILLRADVVPKTAENFRQLCNHTKGFGYRGSKFHRIIPQFMIQGGDFDKGDGTGGKSIYGAKFEDENFELKHSEPGVLSMANSGPGTNGSQFFITTGEKGSVSSRSQRKARTGNLENVPDKIDFQVARFLIVTGRKEKTHHLDNKHVVFGRVVSGMDIVRRIEACGTKNGKPTQYISITNCGDYM</sequence>
<dbReference type="Gene3D" id="3.30.70.330">
    <property type="match status" value="1"/>
</dbReference>
<dbReference type="PANTHER" id="PTHR11071">
    <property type="entry name" value="PEPTIDYL-PROLYL CIS-TRANS ISOMERASE"/>
    <property type="match status" value="1"/>
</dbReference>
<dbReference type="InterPro" id="IPR020892">
    <property type="entry name" value="Cyclophilin-type_PPIase_CS"/>
</dbReference>
<name>A0A1D1VM66_RAMVA</name>
<dbReference type="SUPFAM" id="SSF50891">
    <property type="entry name" value="Cyclophilin-like"/>
    <property type="match status" value="1"/>
</dbReference>
<dbReference type="InterPro" id="IPR012677">
    <property type="entry name" value="Nucleotide-bd_a/b_plait_sf"/>
</dbReference>
<dbReference type="AlphaFoldDB" id="A0A1D1VM66"/>
<comment type="catalytic activity">
    <reaction evidence="1">
        <text>[protein]-peptidylproline (omega=180) = [protein]-peptidylproline (omega=0)</text>
        <dbReference type="Rhea" id="RHEA:16237"/>
        <dbReference type="Rhea" id="RHEA-COMP:10747"/>
        <dbReference type="Rhea" id="RHEA-COMP:10748"/>
        <dbReference type="ChEBI" id="CHEBI:83833"/>
        <dbReference type="ChEBI" id="CHEBI:83834"/>
        <dbReference type="EC" id="5.2.1.8"/>
    </reaction>
</comment>
<dbReference type="FunFam" id="2.40.100.10:FF:000025">
    <property type="entry name" value="Peptidyl-prolyl cis-trans isomerase CYP19-2"/>
    <property type="match status" value="1"/>
</dbReference>
<dbReference type="InterPro" id="IPR034168">
    <property type="entry name" value="PPIE_RRM"/>
</dbReference>
<dbReference type="GO" id="GO:0016018">
    <property type="term" value="F:cyclosporin A binding"/>
    <property type="evidence" value="ECO:0007669"/>
    <property type="project" value="TreeGrafter"/>
</dbReference>
<dbReference type="Gene3D" id="2.40.100.10">
    <property type="entry name" value="Cyclophilin-like"/>
    <property type="match status" value="1"/>
</dbReference>
<dbReference type="PROSITE" id="PS00170">
    <property type="entry name" value="CSA_PPIASE_1"/>
    <property type="match status" value="1"/>
</dbReference>
<evidence type="ECO:0000256" key="4">
    <source>
        <dbReference type="ARBA" id="ARBA00023110"/>
    </source>
</evidence>
<evidence type="ECO:0000256" key="8">
    <source>
        <dbReference type="SAM" id="MobiDB-lite"/>
    </source>
</evidence>
<dbReference type="Proteomes" id="UP000186922">
    <property type="component" value="Unassembled WGS sequence"/>
</dbReference>
<dbReference type="Pfam" id="PF00160">
    <property type="entry name" value="Pro_isomerase"/>
    <property type="match status" value="1"/>
</dbReference>
<dbReference type="EC" id="5.2.1.8" evidence="2"/>
<evidence type="ECO:0000313" key="12">
    <source>
        <dbReference type="Proteomes" id="UP000186922"/>
    </source>
</evidence>
<dbReference type="PANTHER" id="PTHR11071:SF561">
    <property type="entry name" value="PEPTIDYL-PROLYL CIS-TRANS ISOMERASE D-RELATED"/>
    <property type="match status" value="1"/>
</dbReference>
<dbReference type="GO" id="GO:0006457">
    <property type="term" value="P:protein folding"/>
    <property type="evidence" value="ECO:0007669"/>
    <property type="project" value="InterPro"/>
</dbReference>
<evidence type="ECO:0000313" key="11">
    <source>
        <dbReference type="EMBL" id="GAV00004.1"/>
    </source>
</evidence>
<keyword evidence="12" id="KW-1185">Reference proteome</keyword>
<accession>A0A1D1VM66</accession>
<organism evidence="11 12">
    <name type="scientific">Ramazzottius varieornatus</name>
    <name type="common">Water bear</name>
    <name type="synonym">Tardigrade</name>
    <dbReference type="NCBI Taxonomy" id="947166"/>
    <lineage>
        <taxon>Eukaryota</taxon>
        <taxon>Metazoa</taxon>
        <taxon>Ecdysozoa</taxon>
        <taxon>Tardigrada</taxon>
        <taxon>Eutardigrada</taxon>
        <taxon>Parachela</taxon>
        <taxon>Hypsibioidea</taxon>
        <taxon>Ramazzottiidae</taxon>
        <taxon>Ramazzottius</taxon>
    </lineage>
</organism>
<comment type="caution">
    <text evidence="11">The sequence shown here is derived from an EMBL/GenBank/DDBJ whole genome shotgun (WGS) entry which is preliminary data.</text>
</comment>
<keyword evidence="5" id="KW-0413">Isomerase</keyword>
<dbReference type="EMBL" id="BDGG01000005">
    <property type="protein sequence ID" value="GAV00004.1"/>
    <property type="molecule type" value="Genomic_DNA"/>
</dbReference>
<keyword evidence="4" id="KW-0697">Rotamase</keyword>
<evidence type="ECO:0000256" key="1">
    <source>
        <dbReference type="ARBA" id="ARBA00000971"/>
    </source>
</evidence>
<dbReference type="GO" id="GO:0005739">
    <property type="term" value="C:mitochondrion"/>
    <property type="evidence" value="ECO:0007669"/>
    <property type="project" value="TreeGrafter"/>
</dbReference>
<dbReference type="STRING" id="947166.A0A1D1VM66"/>
<feature type="compositionally biased region" description="Polar residues" evidence="8">
    <location>
        <begin position="109"/>
        <end position="119"/>
    </location>
</feature>
<evidence type="ECO:0000256" key="3">
    <source>
        <dbReference type="ARBA" id="ARBA00022884"/>
    </source>
</evidence>
<dbReference type="InterPro" id="IPR029000">
    <property type="entry name" value="Cyclophilin-like_dom_sf"/>
</dbReference>
<proteinExistence type="predicted"/>
<keyword evidence="3 7" id="KW-0694">RNA-binding</keyword>
<dbReference type="PROSITE" id="PS50102">
    <property type="entry name" value="RRM"/>
    <property type="match status" value="1"/>
</dbReference>
<dbReference type="OrthoDB" id="193499at2759"/>
<dbReference type="CDD" id="cd12347">
    <property type="entry name" value="RRM_PPIE"/>
    <property type="match status" value="1"/>
</dbReference>
<feature type="domain" description="PPIase cyclophilin-type" evidence="9">
    <location>
        <begin position="158"/>
        <end position="354"/>
    </location>
</feature>
<evidence type="ECO:0000259" key="9">
    <source>
        <dbReference type="PROSITE" id="PS50072"/>
    </source>
</evidence>
<dbReference type="SMART" id="SM00360">
    <property type="entry name" value="RRM"/>
    <property type="match status" value="1"/>
</dbReference>
<evidence type="ECO:0000259" key="10">
    <source>
        <dbReference type="PROSITE" id="PS50102"/>
    </source>
</evidence>
<evidence type="ECO:0000256" key="5">
    <source>
        <dbReference type="ARBA" id="ARBA00023235"/>
    </source>
</evidence>
<dbReference type="PROSITE" id="PS50072">
    <property type="entry name" value="CSA_PPIASE_2"/>
    <property type="match status" value="1"/>
</dbReference>
<dbReference type="SUPFAM" id="SSF54928">
    <property type="entry name" value="RNA-binding domain, RBD"/>
    <property type="match status" value="1"/>
</dbReference>
<feature type="domain" description="RRM" evidence="10">
    <location>
        <begin position="6"/>
        <end position="84"/>
    </location>
</feature>